<dbReference type="InterPro" id="IPR050259">
    <property type="entry name" value="SDR"/>
</dbReference>
<dbReference type="Proteomes" id="UP001160334">
    <property type="component" value="Unassembled WGS sequence"/>
</dbReference>
<evidence type="ECO:0000256" key="1">
    <source>
        <dbReference type="ARBA" id="ARBA00004191"/>
    </source>
</evidence>
<comment type="catalytic activity">
    <reaction evidence="5">
        <text>a (3R)-hydroxyacyl-[ACP] + NADP(+) = a 3-oxoacyl-[ACP] + NADPH + H(+)</text>
        <dbReference type="Rhea" id="RHEA:17397"/>
        <dbReference type="Rhea" id="RHEA-COMP:9916"/>
        <dbReference type="Rhea" id="RHEA-COMP:9945"/>
        <dbReference type="ChEBI" id="CHEBI:15378"/>
        <dbReference type="ChEBI" id="CHEBI:57783"/>
        <dbReference type="ChEBI" id="CHEBI:58349"/>
        <dbReference type="ChEBI" id="CHEBI:78776"/>
        <dbReference type="ChEBI" id="CHEBI:78827"/>
        <dbReference type="EC" id="1.1.1.100"/>
    </reaction>
    <physiologicalReaction direction="right-to-left" evidence="5">
        <dbReference type="Rhea" id="RHEA:17399"/>
    </physiologicalReaction>
</comment>
<comment type="caution">
    <text evidence="6">The sequence shown here is derived from an EMBL/GenBank/DDBJ whole genome shotgun (WGS) entry which is preliminary data.</text>
</comment>
<evidence type="ECO:0000256" key="4">
    <source>
        <dbReference type="ARBA" id="ARBA00040781"/>
    </source>
</evidence>
<gene>
    <name evidence="6" type="ORF">M2280_004759</name>
</gene>
<keyword evidence="6" id="KW-0560">Oxidoreductase</keyword>
<reference evidence="6 7" key="1">
    <citation type="submission" date="2023-04" db="EMBL/GenBank/DDBJ databases">
        <title>Forest soil microbial communities from Buena Vista Peninsula, Colon Province, Panama.</title>
        <authorList>
            <person name="Bouskill N."/>
        </authorList>
    </citation>
    <scope>NUCLEOTIDE SEQUENCE [LARGE SCALE GENOMIC DNA]</scope>
    <source>
        <strain evidence="6 7">CFH S0262</strain>
    </source>
</reference>
<proteinExistence type="inferred from homology"/>
<evidence type="ECO:0000256" key="2">
    <source>
        <dbReference type="ARBA" id="ARBA00006484"/>
    </source>
</evidence>
<dbReference type="InterPro" id="IPR036291">
    <property type="entry name" value="NAD(P)-bd_dom_sf"/>
</dbReference>
<keyword evidence="3" id="KW-0964">Secreted</keyword>
<dbReference type="PANTHER" id="PTHR42879">
    <property type="entry name" value="3-OXOACYL-(ACYL-CARRIER-PROTEIN) REDUCTASE"/>
    <property type="match status" value="1"/>
</dbReference>
<name>A0ABT6MGR4_9NOCA</name>
<dbReference type="SUPFAM" id="SSF51735">
    <property type="entry name" value="NAD(P)-binding Rossmann-fold domains"/>
    <property type="match status" value="1"/>
</dbReference>
<evidence type="ECO:0000256" key="5">
    <source>
        <dbReference type="ARBA" id="ARBA00047400"/>
    </source>
</evidence>
<dbReference type="GO" id="GO:0004316">
    <property type="term" value="F:3-oxoacyl-[acyl-carrier-protein] reductase (NADPH) activity"/>
    <property type="evidence" value="ECO:0007669"/>
    <property type="project" value="UniProtKB-EC"/>
</dbReference>
<evidence type="ECO:0000313" key="7">
    <source>
        <dbReference type="Proteomes" id="UP001160334"/>
    </source>
</evidence>
<dbReference type="EMBL" id="JARXVC010000014">
    <property type="protein sequence ID" value="MDH6283511.1"/>
    <property type="molecule type" value="Genomic_DNA"/>
</dbReference>
<protein>
    <recommendedName>
        <fullName evidence="4">3-oxoacyl-[acyl-carrier-protein] reductase MabA</fullName>
    </recommendedName>
</protein>
<comment type="similarity">
    <text evidence="2">Belongs to the short-chain dehydrogenases/reductases (SDR) family.</text>
</comment>
<organism evidence="6 7">
    <name type="scientific">Prescottella agglutinans</name>
    <dbReference type="NCBI Taxonomy" id="1644129"/>
    <lineage>
        <taxon>Bacteria</taxon>
        <taxon>Bacillati</taxon>
        <taxon>Actinomycetota</taxon>
        <taxon>Actinomycetes</taxon>
        <taxon>Mycobacteriales</taxon>
        <taxon>Nocardiaceae</taxon>
        <taxon>Prescottella</taxon>
    </lineage>
</organism>
<dbReference type="PRINTS" id="PR00081">
    <property type="entry name" value="GDHRDH"/>
</dbReference>
<dbReference type="InterPro" id="IPR002347">
    <property type="entry name" value="SDR_fam"/>
</dbReference>
<dbReference type="PANTHER" id="PTHR42879:SF2">
    <property type="entry name" value="3-OXOACYL-[ACYL-CARRIER-PROTEIN] REDUCTASE FABG"/>
    <property type="match status" value="1"/>
</dbReference>
<comment type="subcellular location">
    <subcellularLocation>
        <location evidence="1">Secreted</location>
        <location evidence="1">Cell wall</location>
    </subcellularLocation>
</comment>
<keyword evidence="7" id="KW-1185">Reference proteome</keyword>
<keyword evidence="3" id="KW-0134">Cell wall</keyword>
<evidence type="ECO:0000313" key="6">
    <source>
        <dbReference type="EMBL" id="MDH6283511.1"/>
    </source>
</evidence>
<dbReference type="Gene3D" id="3.40.50.720">
    <property type="entry name" value="NAD(P)-binding Rossmann-like Domain"/>
    <property type="match status" value="1"/>
</dbReference>
<evidence type="ECO:0000256" key="3">
    <source>
        <dbReference type="ARBA" id="ARBA00022512"/>
    </source>
</evidence>
<accession>A0ABT6MGR4</accession>
<dbReference type="Pfam" id="PF13561">
    <property type="entry name" value="adh_short_C2"/>
    <property type="match status" value="1"/>
</dbReference>
<sequence length="266" mass="28843">MDGEVRESDVGDDFGIAGKTALVTGSGRNIGRAIVLELAGRGANVIVNARSNESEAAGVAEEAEGLGARSLVVMGDAADKATVERMRTRAEEAFGGVDIYVSNAARRLYKDFFETTDEDWHAHLNQQLTASWYLAEAFVPGMRDRGWGRVVHINGEDGWLGGWSRIPHSVGKGGLRTLTKSLAHGLGQYGITVNDVSPGFVDTVRDMETHPEVTRERTEEFLQDIPIRRQPTPEELAWACAFLCSTRSAAITGAVIHVNGGQWMFG</sequence>